<evidence type="ECO:0000256" key="2">
    <source>
        <dbReference type="ARBA" id="ARBA00022737"/>
    </source>
</evidence>
<proteinExistence type="predicted"/>
<dbReference type="PANTHER" id="PTHR46228:SF2">
    <property type="entry name" value="KELCH REPEAT PROTEIN (AFU_ORTHOLOGUE AFUA_4G14350)"/>
    <property type="match status" value="1"/>
</dbReference>
<dbReference type="Gene3D" id="2.120.10.80">
    <property type="entry name" value="Kelch-type beta propeller"/>
    <property type="match status" value="2"/>
</dbReference>
<comment type="caution">
    <text evidence="5">The sequence shown here is derived from an EMBL/GenBank/DDBJ whole genome shotgun (WGS) entry which is preliminary data.</text>
</comment>
<evidence type="ECO:0000256" key="4">
    <source>
        <dbReference type="SAM" id="Phobius"/>
    </source>
</evidence>
<accession>A0AAD3TP09</accession>
<keyword evidence="4" id="KW-0472">Membrane</keyword>
<sequence length="711" mass="74833">MFHLLFLPSAQALTPTPRWGHRAAYIDSQQAMYVVGGSVAGTGTQITNDVLVLPLNASAAWTEGPTTGLPAHAFASMAVQDNTLVVVGGMTASCALDSITHSLNLSKAEWTSATPAAIHRRHGAAAVPTQDGIMVVGGIADKSTCHNTAAAYTAADTLSVPVTSAAVSSAPLPSSLTGTKLAVADFALASTPEKIYLAGGQAADGTLVPLDTIGVWSSGSWVAQKLGGDVPPSRLGATLIAHPSQELLVLHGGSEYDSASGTYIPSQMLATLNTKTWDWAQPANLKPASGLAYHTSVVTPSGVMVTAFGMGLVEQHATLSPVAATAATSKKTNTAAIAAPVVILTIVLLPLAVFLYRRHQRNRRKRRLASHFSFSTQEDNGNFRNFNGGRGRGSYASSSWSSNMRSAIDRVFRRGSAAGVGDDGTVASSQRAVSPNELAGHEKNWEEIDFGLGRVDEHRREGTYTDLPRRGTPRIISRRDSFEHPGSPGAETQPFSPSTYDADAQLVDVDSSPRLGSPRSDGQQLLSPNAANATLSSSDDHESPFRDPEPTLFPVANAHQSPFHDPDSGMSDAAVDAAAVNDWNALAHSMEARPAFRPLSPSATLSTHRHTYAAAPSLPPLDPVSPMIKHANGTMSSVRTQRIPSASLRLPLATRVPSDSQRTPSDAPVSPSRHLAGARRASVGGERRISAGAFNRNAKRQSPLRVINADE</sequence>
<feature type="region of interest" description="Disordered" evidence="3">
    <location>
        <begin position="461"/>
        <end position="559"/>
    </location>
</feature>
<evidence type="ECO:0000313" key="5">
    <source>
        <dbReference type="EMBL" id="GMK53851.1"/>
    </source>
</evidence>
<reference evidence="5" key="1">
    <citation type="journal article" date="2023" name="BMC Genomics">
        <title>Chromosome-level genome assemblies of Cutaneotrichosporon spp. (Trichosporonales, Basidiomycota) reveal imbalanced evolution between nucleotide sequences and chromosome synteny.</title>
        <authorList>
            <person name="Kobayashi Y."/>
            <person name="Kayamori A."/>
            <person name="Aoki K."/>
            <person name="Shiwa Y."/>
            <person name="Matsutani M."/>
            <person name="Fujita N."/>
            <person name="Sugita T."/>
            <person name="Iwasaki W."/>
            <person name="Tanaka N."/>
            <person name="Takashima M."/>
        </authorList>
    </citation>
    <scope>NUCLEOTIDE SEQUENCE</scope>
    <source>
        <strain evidence="5">HIS016</strain>
    </source>
</reference>
<feature type="compositionally biased region" description="Basic and acidic residues" evidence="3">
    <location>
        <begin position="538"/>
        <end position="549"/>
    </location>
</feature>
<dbReference type="EMBL" id="BTCM01000001">
    <property type="protein sequence ID" value="GMK53851.1"/>
    <property type="molecule type" value="Genomic_DNA"/>
</dbReference>
<feature type="region of interest" description="Disordered" evidence="3">
    <location>
        <begin position="626"/>
        <end position="711"/>
    </location>
</feature>
<keyword evidence="4" id="KW-0812">Transmembrane</keyword>
<gene>
    <name evidence="5" type="ORF">CspeluHIS016_0104370</name>
</gene>
<reference evidence="5" key="2">
    <citation type="submission" date="2023-06" db="EMBL/GenBank/DDBJ databases">
        <authorList>
            <person name="Kobayashi Y."/>
            <person name="Kayamori A."/>
            <person name="Aoki K."/>
            <person name="Shiwa Y."/>
            <person name="Fujita N."/>
            <person name="Sugita T."/>
            <person name="Iwasaki W."/>
            <person name="Tanaka N."/>
            <person name="Takashima M."/>
        </authorList>
    </citation>
    <scope>NUCLEOTIDE SEQUENCE</scope>
    <source>
        <strain evidence="5">HIS016</strain>
    </source>
</reference>
<evidence type="ECO:0008006" key="7">
    <source>
        <dbReference type="Google" id="ProtNLM"/>
    </source>
</evidence>
<dbReference type="Pfam" id="PF24681">
    <property type="entry name" value="Kelch_KLHDC2_KLHL20_DRC7"/>
    <property type="match status" value="1"/>
</dbReference>
<keyword evidence="1" id="KW-0880">Kelch repeat</keyword>
<name>A0AAD3TP09_9TREE</name>
<feature type="compositionally biased region" description="Polar residues" evidence="3">
    <location>
        <begin position="520"/>
        <end position="537"/>
    </location>
</feature>
<dbReference type="InterPro" id="IPR015915">
    <property type="entry name" value="Kelch-typ_b-propeller"/>
</dbReference>
<feature type="transmembrane region" description="Helical" evidence="4">
    <location>
        <begin position="335"/>
        <end position="356"/>
    </location>
</feature>
<dbReference type="AlphaFoldDB" id="A0AAD3TP09"/>
<feature type="compositionally biased region" description="Polar residues" evidence="3">
    <location>
        <begin position="633"/>
        <end position="644"/>
    </location>
</feature>
<evidence type="ECO:0000256" key="3">
    <source>
        <dbReference type="SAM" id="MobiDB-lite"/>
    </source>
</evidence>
<keyword evidence="2" id="KW-0677">Repeat</keyword>
<evidence type="ECO:0000313" key="6">
    <source>
        <dbReference type="Proteomes" id="UP001222932"/>
    </source>
</evidence>
<dbReference type="SUPFAM" id="SSF50965">
    <property type="entry name" value="Galactose oxidase, central domain"/>
    <property type="match status" value="1"/>
</dbReference>
<dbReference type="InterPro" id="IPR011043">
    <property type="entry name" value="Gal_Oxase/kelch_b-propeller"/>
</dbReference>
<dbReference type="Proteomes" id="UP001222932">
    <property type="component" value="Unassembled WGS sequence"/>
</dbReference>
<organism evidence="5 6">
    <name type="scientific">Cutaneotrichosporon spelunceum</name>
    <dbReference type="NCBI Taxonomy" id="1672016"/>
    <lineage>
        <taxon>Eukaryota</taxon>
        <taxon>Fungi</taxon>
        <taxon>Dikarya</taxon>
        <taxon>Basidiomycota</taxon>
        <taxon>Agaricomycotina</taxon>
        <taxon>Tremellomycetes</taxon>
        <taxon>Trichosporonales</taxon>
        <taxon>Trichosporonaceae</taxon>
        <taxon>Cutaneotrichosporon</taxon>
    </lineage>
</organism>
<evidence type="ECO:0000256" key="1">
    <source>
        <dbReference type="ARBA" id="ARBA00022441"/>
    </source>
</evidence>
<dbReference type="PANTHER" id="PTHR46228">
    <property type="entry name" value="KELCH DOMAIN-CONTAINING PROTEIN"/>
    <property type="match status" value="1"/>
</dbReference>
<protein>
    <recommendedName>
        <fullName evidence="7">Galactose oxidase</fullName>
    </recommendedName>
</protein>
<dbReference type="SUPFAM" id="SSF117281">
    <property type="entry name" value="Kelch motif"/>
    <property type="match status" value="1"/>
</dbReference>
<keyword evidence="6" id="KW-1185">Reference proteome</keyword>
<keyword evidence="4" id="KW-1133">Transmembrane helix</keyword>
<feature type="region of interest" description="Disordered" evidence="3">
    <location>
        <begin position="419"/>
        <end position="440"/>
    </location>
</feature>